<name>A0A381WIF1_9ZZZZ</name>
<organism evidence="1">
    <name type="scientific">marine metagenome</name>
    <dbReference type="NCBI Taxonomy" id="408172"/>
    <lineage>
        <taxon>unclassified sequences</taxon>
        <taxon>metagenomes</taxon>
        <taxon>ecological metagenomes</taxon>
    </lineage>
</organism>
<protein>
    <submittedName>
        <fullName evidence="1">Uncharacterized protein</fullName>
    </submittedName>
</protein>
<accession>A0A381WIF1</accession>
<dbReference type="EMBL" id="UINC01011907">
    <property type="protein sequence ID" value="SVA52274.1"/>
    <property type="molecule type" value="Genomic_DNA"/>
</dbReference>
<sequence>MASVLATYFDSMYELRMIAAEAESILPRSIPLALEGDLPAARNSVWASKVVIRSSHKITGNSVTVRNLEQNALTLRAAFPTEPSIESGKPTTMDRAWWFAAKDAMLIGSSAPVAFIGSIGVARVPVGSLRASPILTSP</sequence>
<proteinExistence type="predicted"/>
<reference evidence="1" key="1">
    <citation type="submission" date="2018-05" db="EMBL/GenBank/DDBJ databases">
        <authorList>
            <person name="Lanie J.A."/>
            <person name="Ng W.-L."/>
            <person name="Kazmierczak K.M."/>
            <person name="Andrzejewski T.M."/>
            <person name="Davidsen T.M."/>
            <person name="Wayne K.J."/>
            <person name="Tettelin H."/>
            <person name="Glass J.I."/>
            <person name="Rusch D."/>
            <person name="Podicherti R."/>
            <person name="Tsui H.-C.T."/>
            <person name="Winkler M.E."/>
        </authorList>
    </citation>
    <scope>NUCLEOTIDE SEQUENCE</scope>
</reference>
<dbReference type="AlphaFoldDB" id="A0A381WIF1"/>
<evidence type="ECO:0000313" key="1">
    <source>
        <dbReference type="EMBL" id="SVA52274.1"/>
    </source>
</evidence>
<gene>
    <name evidence="1" type="ORF">METZ01_LOCUS105128</name>
</gene>